<dbReference type="SUPFAM" id="SSF52540">
    <property type="entry name" value="P-loop containing nucleoside triphosphate hydrolases"/>
    <property type="match status" value="1"/>
</dbReference>
<dbReference type="InterPro" id="IPR027417">
    <property type="entry name" value="P-loop_NTPase"/>
</dbReference>
<dbReference type="AlphaFoldDB" id="A0A183GGG3"/>
<name>A0A183GGG3_HELPZ</name>
<dbReference type="EMBL" id="UZAH01033112">
    <property type="protein sequence ID" value="VDP26378.1"/>
    <property type="molecule type" value="Genomic_DNA"/>
</dbReference>
<accession>A0A3P8CY26</accession>
<dbReference type="WBParaSite" id="HPBE_0002155401-mRNA-1">
    <property type="protein sequence ID" value="HPBE_0002155401-mRNA-1"/>
    <property type="gene ID" value="HPBE_0002155401"/>
</dbReference>
<dbReference type="PANTHER" id="PTHR10492">
    <property type="match status" value="1"/>
</dbReference>
<evidence type="ECO:0000313" key="2">
    <source>
        <dbReference type="EMBL" id="VDP26378.1"/>
    </source>
</evidence>
<dbReference type="OrthoDB" id="272985at2759"/>
<dbReference type="InterPro" id="IPR049163">
    <property type="entry name" value="Pif1-like_2B_dom"/>
</dbReference>
<gene>
    <name evidence="2" type="ORF">HPBE_LOCUS21553</name>
</gene>
<reference evidence="4" key="2">
    <citation type="submission" date="2019-09" db="UniProtKB">
        <authorList>
            <consortium name="WormBaseParasite"/>
        </authorList>
    </citation>
    <scope>IDENTIFICATION</scope>
</reference>
<dbReference type="Proteomes" id="UP000050761">
    <property type="component" value="Unassembled WGS sequence"/>
</dbReference>
<dbReference type="Pfam" id="PF21530">
    <property type="entry name" value="Pif1_2B_dom"/>
    <property type="match status" value="1"/>
</dbReference>
<reference evidence="2 3" key="1">
    <citation type="submission" date="2018-11" db="EMBL/GenBank/DDBJ databases">
        <authorList>
            <consortium name="Pathogen Informatics"/>
        </authorList>
    </citation>
    <scope>NUCLEOTIDE SEQUENCE [LARGE SCALE GENOMIC DNA]</scope>
</reference>
<evidence type="ECO:0000313" key="3">
    <source>
        <dbReference type="Proteomes" id="UP000050761"/>
    </source>
</evidence>
<proteinExistence type="predicted"/>
<evidence type="ECO:0000259" key="1">
    <source>
        <dbReference type="Pfam" id="PF21530"/>
    </source>
</evidence>
<dbReference type="PANTHER" id="PTHR10492:SF57">
    <property type="entry name" value="ATP-DEPENDENT DNA HELICASE"/>
    <property type="match status" value="1"/>
</dbReference>
<feature type="domain" description="DNA helicase Pif1-like 2B" evidence="1">
    <location>
        <begin position="113"/>
        <end position="157"/>
    </location>
</feature>
<evidence type="ECO:0000313" key="4">
    <source>
        <dbReference type="WBParaSite" id="HPBE_0002155401-mRNA-1"/>
    </source>
</evidence>
<keyword evidence="3" id="KW-1185">Reference proteome</keyword>
<accession>A0A183GGG3</accession>
<protein>
    <submittedName>
        <fullName evidence="4">ATP-dependent DNA helicase</fullName>
    </submittedName>
</protein>
<sequence length="281" mass="31529">IENVRASSGGIGWSNFLIQLGNGELQSDSNEVKVPDDMLSSVYIADEIGDIVSLEDMSAAVGRAIMTPRNFDSLEINNKVLSKLPGQEKIYRSIDEVMNDETEANNDTEYSLEFLNSFTPQGYPPHELHLKKGAVITLLRNLRVNQGLCNGTRLTVEHMDRYILGCKIATGANKGQYVLIPRIIFCPPAYDTSPCRFKRRQFPCSVCMPVSLYLFNVDDFSELGTSGAEFVHRTRKLLTERGPSTLQFVADSIMKPSQLYLFLYNAVQFLGQVPYFCSWLS</sequence>
<organism evidence="3 4">
    <name type="scientific">Heligmosomoides polygyrus</name>
    <name type="common">Parasitic roundworm</name>
    <dbReference type="NCBI Taxonomy" id="6339"/>
    <lineage>
        <taxon>Eukaryota</taxon>
        <taxon>Metazoa</taxon>
        <taxon>Ecdysozoa</taxon>
        <taxon>Nematoda</taxon>
        <taxon>Chromadorea</taxon>
        <taxon>Rhabditida</taxon>
        <taxon>Rhabditina</taxon>
        <taxon>Rhabditomorpha</taxon>
        <taxon>Strongyloidea</taxon>
        <taxon>Heligmosomidae</taxon>
        <taxon>Heligmosomoides</taxon>
    </lineage>
</organism>